<dbReference type="EMBL" id="BDUF01000010">
    <property type="protein sequence ID" value="GAX88906.1"/>
    <property type="molecule type" value="Genomic_DNA"/>
</dbReference>
<dbReference type="Pfam" id="PF20157">
    <property type="entry name" value="Maf_flag10_N"/>
    <property type="match status" value="1"/>
</dbReference>
<dbReference type="AlphaFoldDB" id="A0A292YIH0"/>
<dbReference type="OrthoDB" id="5291305at2"/>
<evidence type="ECO:0000259" key="1">
    <source>
        <dbReference type="Pfam" id="PF01973"/>
    </source>
</evidence>
<dbReference type="PANTHER" id="PTHR41786:SF1">
    <property type="entry name" value="6-HYDROXYMETHYLPTERIN DIPHOSPHOKINASE MPTE-LIKE DOMAIN-CONTAINING PROTEIN"/>
    <property type="match status" value="1"/>
</dbReference>
<sequence>MLEFSSDLYLRNKEVLLNGKHYSDPIEFPSEFVESHKISFELSRDGNPVISYRKDDVKQFVHSKYTPKKEAKRFLEGNLAKINETLGKSGNSQLILYGLGCGYQIKELVREYPGLTLYVFDFNPELVHYSFGFIDFREILENPRINLVITKKEPSILENLDKVQNCQMIVYKPTLPLIPDELNHLKEILIDIDIQRQTVSATSNLLLNNFRKNVSVPYYDWSSFHQLFDGIPMVLVSAGPSLGKNISLLTKVKNHALIGAVGTALTPLLKAGIEPDFFMVTDPKHYTLEQIRDCNKSVLFYLSTVFSGVVETYIGPKFMVYQKGFIEAENLAADRGVPAILTGGSVATTLLDLMIKMGANLICFVGQDLAYTNGRTHATGTHLYRTIDPMDTTTFVDNFYQTGKVATSNNLKSYLRWIVRYIEDNRAIQFYNATEGGAFIKGCHHLKLEEFIKLIDGKNIDAERELFKEKVEAIS</sequence>
<dbReference type="InterPro" id="IPR045376">
    <property type="entry name" value="Maf_N"/>
</dbReference>
<gene>
    <name evidence="3" type="ORF">EFBL_0520</name>
</gene>
<dbReference type="Pfam" id="PF01973">
    <property type="entry name" value="MptE-like"/>
    <property type="match status" value="1"/>
</dbReference>
<reference evidence="4" key="1">
    <citation type="submission" date="2017-07" db="EMBL/GenBank/DDBJ databases">
        <title>Draft genome sequence of Effusibacillus lacus strain skLN1.</title>
        <authorList>
            <person name="Watanabe M."/>
            <person name="Kojima H."/>
            <person name="Fukui M."/>
        </authorList>
    </citation>
    <scope>NUCLEOTIDE SEQUENCE [LARGE SCALE GENOMIC DNA]</scope>
    <source>
        <strain evidence="4">skLN1</strain>
    </source>
</reference>
<name>A0A292YIH0_9BACL</name>
<keyword evidence="4" id="KW-1185">Reference proteome</keyword>
<evidence type="ECO:0000259" key="2">
    <source>
        <dbReference type="Pfam" id="PF20157"/>
    </source>
</evidence>
<comment type="caution">
    <text evidence="3">The sequence shown here is derived from an EMBL/GenBank/DDBJ whole genome shotgun (WGS) entry which is preliminary data.</text>
</comment>
<feature type="domain" description="6-hydroxymethylpterin diphosphokinase MptE-like" evidence="1">
    <location>
        <begin position="207"/>
        <end position="373"/>
    </location>
</feature>
<accession>A0A292YIH0</accession>
<dbReference type="PANTHER" id="PTHR41786">
    <property type="entry name" value="MOTILITY ACCESSORY FACTOR MAF"/>
    <property type="match status" value="1"/>
</dbReference>
<proteinExistence type="predicted"/>
<evidence type="ECO:0000313" key="3">
    <source>
        <dbReference type="EMBL" id="GAX88906.1"/>
    </source>
</evidence>
<feature type="domain" description="Glycosyltransferase Maf N-terminal" evidence="2">
    <location>
        <begin position="55"/>
        <end position="142"/>
    </location>
</feature>
<dbReference type="Proteomes" id="UP000217785">
    <property type="component" value="Unassembled WGS sequence"/>
</dbReference>
<evidence type="ECO:0000313" key="4">
    <source>
        <dbReference type="Proteomes" id="UP000217785"/>
    </source>
</evidence>
<dbReference type="RefSeq" id="WP_096180610.1">
    <property type="nucleotide sequence ID" value="NZ_SLZX01000035.1"/>
</dbReference>
<evidence type="ECO:0008006" key="5">
    <source>
        <dbReference type="Google" id="ProtNLM"/>
    </source>
</evidence>
<protein>
    <recommendedName>
        <fullName evidence="5">DUF115 domain-containing protein</fullName>
    </recommendedName>
</protein>
<organism evidence="3 4">
    <name type="scientific">Effusibacillus lacus</name>
    <dbReference type="NCBI Taxonomy" id="1348429"/>
    <lineage>
        <taxon>Bacteria</taxon>
        <taxon>Bacillati</taxon>
        <taxon>Bacillota</taxon>
        <taxon>Bacilli</taxon>
        <taxon>Bacillales</taxon>
        <taxon>Alicyclobacillaceae</taxon>
        <taxon>Effusibacillus</taxon>
    </lineage>
</organism>
<dbReference type="InterPro" id="IPR002826">
    <property type="entry name" value="MptE-like"/>
</dbReference>